<dbReference type="STRING" id="74873.A0A084WCI0"/>
<reference evidence="18" key="2">
    <citation type="submission" date="2020-05" db="UniProtKB">
        <authorList>
            <consortium name="EnsemblMetazoa"/>
        </authorList>
    </citation>
    <scope>IDENTIFICATION</scope>
</reference>
<dbReference type="OrthoDB" id="2015831at2759"/>
<feature type="domain" description="TIR" evidence="16">
    <location>
        <begin position="1136"/>
        <end position="1275"/>
    </location>
</feature>
<comment type="subcellular location">
    <subcellularLocation>
        <location evidence="1">Cell membrane</location>
        <topology evidence="1">Single-pass membrane protein</topology>
    </subcellularLocation>
    <subcellularLocation>
        <location evidence="2">Membrane</location>
        <topology evidence="2">Single-pass type I membrane protein</topology>
    </subcellularLocation>
</comment>
<feature type="compositionally biased region" description="Polar residues" evidence="14">
    <location>
        <begin position="1366"/>
        <end position="1376"/>
    </location>
</feature>
<evidence type="ECO:0000259" key="16">
    <source>
        <dbReference type="PROSITE" id="PS50104"/>
    </source>
</evidence>
<dbReference type="GO" id="GO:0005886">
    <property type="term" value="C:plasma membrane"/>
    <property type="evidence" value="ECO:0007669"/>
    <property type="project" value="UniProtKB-SubCell"/>
</dbReference>
<evidence type="ECO:0000256" key="12">
    <source>
        <dbReference type="ARBA" id="ARBA00023157"/>
    </source>
</evidence>
<dbReference type="OMA" id="HMRQYPR"/>
<keyword evidence="12" id="KW-1015">Disulfide bond</keyword>
<dbReference type="SMART" id="SM00369">
    <property type="entry name" value="LRR_TYP"/>
    <property type="match status" value="22"/>
</dbReference>
<dbReference type="GO" id="GO:0048666">
    <property type="term" value="P:neuron development"/>
    <property type="evidence" value="ECO:0007669"/>
    <property type="project" value="UniProtKB-ARBA"/>
</dbReference>
<sequence>MAFQVRSACYDCCEVDKRLHCTLVSGRAVWRGVVHNRTKRATGILASAARTTAVVHLLTLALLLGGWCCRSVDGRGNFLRHDDALPKACSWTGAVLEVSQEKRSDELQCRIKTITKTESLLANISSYQIDRIKSLKLECNDIMFFESSLESTTTPGNFLGNLHGLLRLSIEYCKIKYIPAHAFANMKVLRSLALSTHNVDWSVMNLELHPDSFRGLSELREMHLADNNIWSLPTEVFCPLQKLRVLNLTGNRLSDLTQLVLSDWGKGPTEPGKACNTGLEVLDLSGNDLTLLPDNGLTAMRSLNALYLQKNLLKEIADRAFVGLGTLEVLNLSDNKLTALTPELFVSSRKIRQVYLQNNSLSVLAPGVFEGLDRLESLDLSHNQLTSTWIKRDTFAGQVRLVVLNLGHNQLSKVDQHVFKGLYSLQILNLEHNAIELIADGAFGDLKNLHALFLSHNRLRQIEPYHFSELYVLNQLILESNQIAYIHERAFENLTHLHDLSLNDNRLEEIPSGMKSLKFLQSLDLGKNQIAEINNSSFEGLEELMGLRLVDNQISEISRDTFFALSTIHVLNLASNRIRHIDQSAFSSNPTLRAIRLDNNELEDVSGVFTSLSSLVYLNISDNNIGWFDYSHYPHSLEWLDIHKNNISELGNRYDVGPWFLLKMLDVSHNRLRQINASSFPRNIETILLNNNVIEQIAPETFIGKANIVKVVLYGNRLRRVEMAALALTPMPDTRVLPEFYIGDNPIHCDCTMEWLQRINELTYLRQYPQVKDLDSVQCSMEHGRGEQRRPLMAMKASEFLCPYESHCFATCHCCDFDACDCKMACPDRCSCYHDTAWESNIVDCGSAGLSLVPLKIPMDATDIYLDGNNFGALGSHVFIGKKKLKALFLNGSHIESLNNKTFAGIPALEVLHLERNGLEALSGAEFEQLRELRELYLHQNELAEVGNKSFYYQKSLEVLTLSDNKLVDLKPWEFLPLAESDGEPGGSVRRTLSLGGAGNRLDCTCDLMPKLLDWLERQFPGNGTDAAQDRQSLFGEFHCTSGKVLPDVMKECDSQRPAVVPVATPTVQRTIIDDQFVDYLPLLIAVVAGILLTVLLVALVLFFRQDVCLWAHARYGVRLCKDPLSALERCEDSEKAYDAYFVYSAADADLVASQIGQELEHHGYGLCLHYRDVHGTASFLGDAMHSAADASRKLILFVSVKFLQLEWSQPEYRVALQAVLELIRPSRRKQRLILITSVPGAMLAMDPIMDILARTCTVIAWDDRRFWDKLRFAMPDLQGKDGTGSGTVNKSPHRKNINIRYTPAPTNNLMMGGAASAPTATWPKRLNSEVSLQQQQQQQQLQSHLHHHPHHHQQPYPVPHPRSIGGTTQQGSTYTVDDEEHSTTTAGSSPQYEAPSFPGGGHHPHSHHTHPHHHNHLPPNHSPHPQTMPHPHHHHHHHHHHPGTSTGSPSGHHPSTVGAANFSSTNTLGHVYSTIPEQPQFHHQQQQQQLHNQNVMSSQLSPPVGPNSGNLQHHQAAGSRASTGDGSRPYFV</sequence>
<evidence type="ECO:0000256" key="7">
    <source>
        <dbReference type="ARBA" id="ARBA00022729"/>
    </source>
</evidence>
<feature type="compositionally biased region" description="Low complexity" evidence="14">
    <location>
        <begin position="1480"/>
        <end position="1494"/>
    </location>
</feature>
<keyword evidence="5" id="KW-0433">Leucine-rich repeat</keyword>
<dbReference type="InterPro" id="IPR001611">
    <property type="entry name" value="Leu-rich_rpt"/>
</dbReference>
<dbReference type="InterPro" id="IPR003591">
    <property type="entry name" value="Leu-rich_rpt_typical-subtyp"/>
</dbReference>
<keyword evidence="8" id="KW-0677">Repeat</keyword>
<dbReference type="Gene3D" id="3.40.50.10140">
    <property type="entry name" value="Toll/interleukin-1 receptor homology (TIR) domain"/>
    <property type="match status" value="1"/>
</dbReference>
<evidence type="ECO:0000256" key="13">
    <source>
        <dbReference type="ARBA" id="ARBA00023170"/>
    </source>
</evidence>
<feature type="transmembrane region" description="Helical" evidence="15">
    <location>
        <begin position="1080"/>
        <end position="1104"/>
    </location>
</feature>
<keyword evidence="6 15" id="KW-0812">Transmembrane</keyword>
<reference evidence="17 19" key="1">
    <citation type="journal article" date="2014" name="BMC Genomics">
        <title>Genome sequence of Anopheles sinensis provides insight into genetics basis of mosquito competence for malaria parasites.</title>
        <authorList>
            <person name="Zhou D."/>
            <person name="Zhang D."/>
            <person name="Ding G."/>
            <person name="Shi L."/>
            <person name="Hou Q."/>
            <person name="Ye Y."/>
            <person name="Xu Y."/>
            <person name="Zhou H."/>
            <person name="Xiong C."/>
            <person name="Li S."/>
            <person name="Yu J."/>
            <person name="Hong S."/>
            <person name="Yu X."/>
            <person name="Zou P."/>
            <person name="Chen C."/>
            <person name="Chang X."/>
            <person name="Wang W."/>
            <person name="Lv Y."/>
            <person name="Sun Y."/>
            <person name="Ma L."/>
            <person name="Shen B."/>
            <person name="Zhu C."/>
        </authorList>
    </citation>
    <scope>NUCLEOTIDE SEQUENCE [LARGE SCALE GENOMIC DNA]</scope>
</reference>
<feature type="compositionally biased region" description="Basic residues" evidence="14">
    <location>
        <begin position="1403"/>
        <end position="1417"/>
    </location>
</feature>
<gene>
    <name evidence="17" type="ORF">ZHAS_00015985</name>
</gene>
<dbReference type="InterPro" id="IPR000483">
    <property type="entry name" value="Cys-rich_flank_reg_C"/>
</dbReference>
<feature type="compositionally biased region" description="Basic residues" evidence="14">
    <location>
        <begin position="1345"/>
        <end position="1354"/>
    </location>
</feature>
<dbReference type="InterPro" id="IPR035897">
    <property type="entry name" value="Toll_tir_struct_dom_sf"/>
</dbReference>
<dbReference type="EMBL" id="ATLV01022669">
    <property type="status" value="NOT_ANNOTATED_CDS"/>
    <property type="molecule type" value="Genomic_DNA"/>
</dbReference>
<evidence type="ECO:0000313" key="17">
    <source>
        <dbReference type="EMBL" id="KFB47924.1"/>
    </source>
</evidence>
<evidence type="ECO:0000313" key="18">
    <source>
        <dbReference type="EnsemblMetazoa" id="ASIC015985-PA"/>
    </source>
</evidence>
<evidence type="ECO:0000256" key="10">
    <source>
        <dbReference type="ARBA" id="ARBA00023027"/>
    </source>
</evidence>
<dbReference type="SMART" id="SM00013">
    <property type="entry name" value="LRRNT"/>
    <property type="match status" value="1"/>
</dbReference>
<dbReference type="GO" id="GO:0009653">
    <property type="term" value="P:anatomical structure morphogenesis"/>
    <property type="evidence" value="ECO:0007669"/>
    <property type="project" value="UniProtKB-ARBA"/>
</dbReference>
<evidence type="ECO:0000256" key="9">
    <source>
        <dbReference type="ARBA" id="ARBA00022989"/>
    </source>
</evidence>
<dbReference type="PROSITE" id="PS51450">
    <property type="entry name" value="LRR"/>
    <property type="match status" value="7"/>
</dbReference>
<dbReference type="SUPFAM" id="SSF52058">
    <property type="entry name" value="L domain-like"/>
    <property type="match status" value="3"/>
</dbReference>
<dbReference type="PANTHER" id="PTHR24373:SF387">
    <property type="entry name" value="LEUCINE-RICH REPEATS AND IMMUNOGLOBULIN-LIKE DOMAINS PROTEIN SMA-10"/>
    <property type="match status" value="1"/>
</dbReference>
<keyword evidence="7" id="KW-0732">Signal</keyword>
<dbReference type="EnsemblMetazoa" id="ASIC015985-RA">
    <property type="protein sequence ID" value="ASIC015985-PA"/>
    <property type="gene ID" value="ASIC015985"/>
</dbReference>
<evidence type="ECO:0000256" key="1">
    <source>
        <dbReference type="ARBA" id="ARBA00004162"/>
    </source>
</evidence>
<dbReference type="InterPro" id="IPR050328">
    <property type="entry name" value="Dev_Immune_Receptor"/>
</dbReference>
<organism evidence="17">
    <name type="scientific">Anopheles sinensis</name>
    <name type="common">Mosquito</name>
    <dbReference type="NCBI Taxonomy" id="74873"/>
    <lineage>
        <taxon>Eukaryota</taxon>
        <taxon>Metazoa</taxon>
        <taxon>Ecdysozoa</taxon>
        <taxon>Arthropoda</taxon>
        <taxon>Hexapoda</taxon>
        <taxon>Insecta</taxon>
        <taxon>Pterygota</taxon>
        <taxon>Neoptera</taxon>
        <taxon>Endopterygota</taxon>
        <taxon>Diptera</taxon>
        <taxon>Nematocera</taxon>
        <taxon>Culicoidea</taxon>
        <taxon>Culicidae</taxon>
        <taxon>Anophelinae</taxon>
        <taxon>Anopheles</taxon>
    </lineage>
</organism>
<dbReference type="PROSITE" id="PS50104">
    <property type="entry name" value="TIR"/>
    <property type="match status" value="1"/>
</dbReference>
<dbReference type="Gene3D" id="3.80.10.10">
    <property type="entry name" value="Ribonuclease Inhibitor"/>
    <property type="match status" value="6"/>
</dbReference>
<feature type="compositionally biased region" description="Polar residues" evidence="14">
    <location>
        <begin position="1495"/>
        <end position="1514"/>
    </location>
</feature>
<feature type="compositionally biased region" description="Basic residues" evidence="14">
    <location>
        <begin position="1431"/>
        <end position="1443"/>
    </location>
</feature>
<dbReference type="GO" id="GO:0010556">
    <property type="term" value="P:regulation of macromolecule biosynthetic process"/>
    <property type="evidence" value="ECO:0007669"/>
    <property type="project" value="UniProtKB-ARBA"/>
</dbReference>
<keyword evidence="10" id="KW-0520">NAD</keyword>
<evidence type="ECO:0000256" key="2">
    <source>
        <dbReference type="ARBA" id="ARBA00004479"/>
    </source>
</evidence>
<name>A0A084WCI0_ANOSI</name>
<dbReference type="FunFam" id="3.80.10.10:FF:000355">
    <property type="entry name" value="Toll-like receptor Tollo"/>
    <property type="match status" value="1"/>
</dbReference>
<dbReference type="FunFam" id="3.80.10.10:FF:000401">
    <property type="entry name" value="TOLL-like receptor 11"/>
    <property type="match status" value="1"/>
</dbReference>
<keyword evidence="4" id="KW-1003">Cell membrane</keyword>
<evidence type="ECO:0000256" key="15">
    <source>
        <dbReference type="SAM" id="Phobius"/>
    </source>
</evidence>
<evidence type="ECO:0000256" key="3">
    <source>
        <dbReference type="ARBA" id="ARBA00009634"/>
    </source>
</evidence>
<dbReference type="SMART" id="SM00364">
    <property type="entry name" value="LRR_BAC"/>
    <property type="match status" value="5"/>
</dbReference>
<keyword evidence="19" id="KW-1185">Reference proteome</keyword>
<dbReference type="InterPro" id="IPR000372">
    <property type="entry name" value="LRRNT"/>
</dbReference>
<dbReference type="Pfam" id="PF13855">
    <property type="entry name" value="LRR_8"/>
    <property type="match status" value="6"/>
</dbReference>
<evidence type="ECO:0000256" key="4">
    <source>
        <dbReference type="ARBA" id="ARBA00022475"/>
    </source>
</evidence>
<dbReference type="FunFam" id="3.80.10.10:FF:000637">
    <property type="entry name" value="Toll receptor 13"/>
    <property type="match status" value="1"/>
</dbReference>
<protein>
    <submittedName>
        <fullName evidence="17">AGAP011186-PA-like protein</fullName>
    </submittedName>
</protein>
<dbReference type="PANTHER" id="PTHR24373">
    <property type="entry name" value="SLIT RELATED LEUCINE-RICH REPEAT NEURONAL PROTEIN"/>
    <property type="match status" value="1"/>
</dbReference>
<feature type="compositionally biased region" description="Low complexity" evidence="14">
    <location>
        <begin position="1332"/>
        <end position="1344"/>
    </location>
</feature>
<dbReference type="GO" id="GO:0007165">
    <property type="term" value="P:signal transduction"/>
    <property type="evidence" value="ECO:0007669"/>
    <property type="project" value="InterPro"/>
</dbReference>
<feature type="transmembrane region" description="Helical" evidence="15">
    <location>
        <begin position="1233"/>
        <end position="1250"/>
    </location>
</feature>
<accession>A0A084WCI0</accession>
<dbReference type="Proteomes" id="UP000030765">
    <property type="component" value="Unassembled WGS sequence"/>
</dbReference>
<dbReference type="VEuPathDB" id="VectorBase:ASIC015985"/>
<dbReference type="Pfam" id="PF01582">
    <property type="entry name" value="TIR"/>
    <property type="match status" value="1"/>
</dbReference>
<dbReference type="PRINTS" id="PR00019">
    <property type="entry name" value="LEURICHRPT"/>
</dbReference>
<dbReference type="SUPFAM" id="SSF52200">
    <property type="entry name" value="Toll/Interleukin receptor TIR domain"/>
    <property type="match status" value="1"/>
</dbReference>
<dbReference type="GO" id="GO:0005615">
    <property type="term" value="C:extracellular space"/>
    <property type="evidence" value="ECO:0007669"/>
    <property type="project" value="TreeGrafter"/>
</dbReference>
<keyword evidence="9 15" id="KW-1133">Transmembrane helix</keyword>
<dbReference type="FunFam" id="3.40.50.10140:FF:000021">
    <property type="entry name" value="Toll receptor 13"/>
    <property type="match status" value="1"/>
</dbReference>
<evidence type="ECO:0000313" key="19">
    <source>
        <dbReference type="Proteomes" id="UP000030765"/>
    </source>
</evidence>
<dbReference type="InterPro" id="IPR000157">
    <property type="entry name" value="TIR_dom"/>
</dbReference>
<dbReference type="GO" id="GO:0031012">
    <property type="term" value="C:extracellular matrix"/>
    <property type="evidence" value="ECO:0007669"/>
    <property type="project" value="TreeGrafter"/>
</dbReference>
<evidence type="ECO:0000256" key="8">
    <source>
        <dbReference type="ARBA" id="ARBA00022737"/>
    </source>
</evidence>
<evidence type="ECO:0000256" key="14">
    <source>
        <dbReference type="SAM" id="MobiDB-lite"/>
    </source>
</evidence>
<proteinExistence type="inferred from homology"/>
<feature type="compositionally biased region" description="Low complexity" evidence="14">
    <location>
        <begin position="1444"/>
        <end position="1457"/>
    </location>
</feature>
<feature type="region of interest" description="Disordered" evidence="14">
    <location>
        <begin position="1480"/>
        <end position="1533"/>
    </location>
</feature>
<evidence type="ECO:0000256" key="5">
    <source>
        <dbReference type="ARBA" id="ARBA00022614"/>
    </source>
</evidence>
<dbReference type="SMART" id="SM00365">
    <property type="entry name" value="LRR_SD22"/>
    <property type="match status" value="7"/>
</dbReference>
<evidence type="ECO:0000256" key="6">
    <source>
        <dbReference type="ARBA" id="ARBA00022692"/>
    </source>
</evidence>
<keyword evidence="13" id="KW-0675">Receptor</keyword>
<dbReference type="InterPro" id="IPR032675">
    <property type="entry name" value="LRR_dom_sf"/>
</dbReference>
<dbReference type="SMART" id="SM00082">
    <property type="entry name" value="LRRCT"/>
    <property type="match status" value="2"/>
</dbReference>
<feature type="region of interest" description="Disordered" evidence="14">
    <location>
        <begin position="1330"/>
        <end position="1464"/>
    </location>
</feature>
<dbReference type="VEuPathDB" id="VectorBase:ASIS019787"/>
<dbReference type="SMART" id="SM00255">
    <property type="entry name" value="TIR"/>
    <property type="match status" value="1"/>
</dbReference>
<dbReference type="EMBL" id="KE525335">
    <property type="protein sequence ID" value="KFB47924.1"/>
    <property type="molecule type" value="Genomic_DNA"/>
</dbReference>
<comment type="similarity">
    <text evidence="3">Belongs to the Toll-like receptor family.</text>
</comment>
<evidence type="ECO:0000256" key="11">
    <source>
        <dbReference type="ARBA" id="ARBA00023136"/>
    </source>
</evidence>
<keyword evidence="11 15" id="KW-0472">Membrane</keyword>